<evidence type="ECO:0000313" key="3">
    <source>
        <dbReference type="Proteomes" id="UP000509513"/>
    </source>
</evidence>
<reference evidence="2 3" key="1">
    <citation type="submission" date="2020-05" db="EMBL/GenBank/DDBJ databases">
        <title>Complete genome sequencing of Campylobacter and Arcobacter type strains.</title>
        <authorList>
            <person name="Miller W.G."/>
            <person name="Yee E."/>
        </authorList>
    </citation>
    <scope>NUCLEOTIDE SEQUENCE [LARGE SCALE GENOMIC DNA]</scope>
    <source>
        <strain evidence="2 3">LMG 21996</strain>
    </source>
</reference>
<accession>A0A7L5JRL1</accession>
<sequence>MHNNEVRKLPKRTIVIISVICVIAFFIFLFLQFLKEQKITEILSSLGHKDISNVKVVNKLNVEDIQTKMKSSVYKVVFYDNDLKQTCMGFLHHERDNTYTKDLDCK</sequence>
<dbReference type="RefSeq" id="WP_024774596.1">
    <property type="nucleotide sequence ID" value="NZ_CP054051.1"/>
</dbReference>
<protein>
    <submittedName>
        <fullName evidence="2">Uncharacterized protein</fullName>
    </submittedName>
</protein>
<feature type="transmembrane region" description="Helical" evidence="1">
    <location>
        <begin position="12"/>
        <end position="34"/>
    </location>
</feature>
<dbReference type="OrthoDB" id="5365719at2"/>
<gene>
    <name evidence="2" type="ORF">ACBT_1956</name>
</gene>
<evidence type="ECO:0000256" key="1">
    <source>
        <dbReference type="SAM" id="Phobius"/>
    </source>
</evidence>
<keyword evidence="1" id="KW-0472">Membrane</keyword>
<keyword evidence="1" id="KW-0812">Transmembrane</keyword>
<evidence type="ECO:0000313" key="2">
    <source>
        <dbReference type="EMBL" id="QKJ27851.1"/>
    </source>
</evidence>
<keyword evidence="1" id="KW-1133">Transmembrane helix</keyword>
<proteinExistence type="predicted"/>
<dbReference type="KEGG" id="acib:ACBT_1956"/>
<organism evidence="2 3">
    <name type="scientific">Aliarcobacter cibarius</name>
    <dbReference type="NCBI Taxonomy" id="255507"/>
    <lineage>
        <taxon>Bacteria</taxon>
        <taxon>Pseudomonadati</taxon>
        <taxon>Campylobacterota</taxon>
        <taxon>Epsilonproteobacteria</taxon>
        <taxon>Campylobacterales</taxon>
        <taxon>Arcobacteraceae</taxon>
        <taxon>Aliarcobacter</taxon>
    </lineage>
</organism>
<dbReference type="EMBL" id="CP054051">
    <property type="protein sequence ID" value="QKJ27851.1"/>
    <property type="molecule type" value="Genomic_DNA"/>
</dbReference>
<dbReference type="AlphaFoldDB" id="A0A7L5JRL1"/>
<dbReference type="Proteomes" id="UP000509513">
    <property type="component" value="Chromosome"/>
</dbReference>
<name>A0A7L5JRL1_9BACT</name>